<dbReference type="PROSITE" id="PS50007">
    <property type="entry name" value="PIPLC_X_DOMAIN"/>
    <property type="match status" value="1"/>
</dbReference>
<protein>
    <submittedName>
        <fullName evidence="2">Glycerophosphodiester phosphodiesterase</fullName>
    </submittedName>
</protein>
<dbReference type="Proteomes" id="UP001195963">
    <property type="component" value="Unassembled WGS sequence"/>
</dbReference>
<evidence type="ECO:0000259" key="1">
    <source>
        <dbReference type="PROSITE" id="PS51704"/>
    </source>
</evidence>
<keyword evidence="3" id="KW-1185">Reference proteome</keyword>
<feature type="domain" description="GP-PDE" evidence="1">
    <location>
        <begin position="1"/>
        <end position="228"/>
    </location>
</feature>
<dbReference type="Gene3D" id="3.20.20.190">
    <property type="entry name" value="Phosphatidylinositol (PI) phosphodiesterase"/>
    <property type="match status" value="1"/>
</dbReference>
<accession>A0ABS7DYZ3</accession>
<comment type="caution">
    <text evidence="2">The sequence shown here is derived from an EMBL/GenBank/DDBJ whole genome shotgun (WGS) entry which is preliminary data.</text>
</comment>
<dbReference type="PANTHER" id="PTHR46211:SF1">
    <property type="entry name" value="GLYCEROPHOSPHODIESTER PHOSPHODIESTERASE, CYTOPLASMIC"/>
    <property type="match status" value="1"/>
</dbReference>
<dbReference type="SUPFAM" id="SSF51695">
    <property type="entry name" value="PLC-like phosphodiesterases"/>
    <property type="match status" value="1"/>
</dbReference>
<name>A0ABS7DYZ3_9GAMM</name>
<dbReference type="PANTHER" id="PTHR46211">
    <property type="entry name" value="GLYCEROPHOSPHORYL DIESTER PHOSPHODIESTERASE"/>
    <property type="match status" value="1"/>
</dbReference>
<dbReference type="PROSITE" id="PS51704">
    <property type="entry name" value="GP_PDE"/>
    <property type="match status" value="1"/>
</dbReference>
<dbReference type="EMBL" id="JAHZST010000002">
    <property type="protein sequence ID" value="MBW8182634.1"/>
    <property type="molecule type" value="Genomic_DNA"/>
</dbReference>
<dbReference type="Pfam" id="PF03009">
    <property type="entry name" value="GDPD"/>
    <property type="match status" value="1"/>
</dbReference>
<evidence type="ECO:0000313" key="2">
    <source>
        <dbReference type="EMBL" id="MBW8182634.1"/>
    </source>
</evidence>
<reference evidence="2 3" key="1">
    <citation type="submission" date="2021-07" db="EMBL/GenBank/DDBJ databases">
        <title>Shewanella sp. nov, isolated from SCS.</title>
        <authorList>
            <person name="Cao W.R."/>
        </authorList>
    </citation>
    <scope>NUCLEOTIDE SEQUENCE [LARGE SCALE GENOMIC DNA]</scope>
    <source>
        <strain evidence="2 3">NR704-98</strain>
    </source>
</reference>
<dbReference type="InterPro" id="IPR017946">
    <property type="entry name" value="PLC-like_Pdiesterase_TIM-brl"/>
</dbReference>
<organism evidence="2 3">
    <name type="scientific">Shewanella nanhaiensis</name>
    <dbReference type="NCBI Taxonomy" id="2864872"/>
    <lineage>
        <taxon>Bacteria</taxon>
        <taxon>Pseudomonadati</taxon>
        <taxon>Pseudomonadota</taxon>
        <taxon>Gammaproteobacteria</taxon>
        <taxon>Alteromonadales</taxon>
        <taxon>Shewanellaceae</taxon>
        <taxon>Shewanella</taxon>
    </lineage>
</organism>
<dbReference type="InterPro" id="IPR030395">
    <property type="entry name" value="GP_PDE_dom"/>
</dbReference>
<proteinExistence type="predicted"/>
<gene>
    <name evidence="2" type="ORF">K0625_03070</name>
</gene>
<dbReference type="RefSeq" id="WP_220108321.1">
    <property type="nucleotide sequence ID" value="NZ_JAHZST010000002.1"/>
</dbReference>
<evidence type="ECO:0000313" key="3">
    <source>
        <dbReference type="Proteomes" id="UP001195963"/>
    </source>
</evidence>
<sequence length="235" mass="26463">MIIFAHRGASGYAPENTLAAMKKAIELGCRAIELDIHSVEGELYVYHDRRLDHKSDGKGVIDQVSQQYLNTVSVQNEPIPTLWEVMTFLSKYDCIVNIELKGMTCLAPFITLYPRLLNELNFTPDQLLISSFHHGFLQQFRQLYSDAYIAPLIEGVQLDNTHTASLLNAYSIHLSLSFINQALIDEAHAKGLKVFVYTVDHIDDVKMLSNMGIDGIFSNYPDRASKILEESGIRA</sequence>